<accession>A0A9D3WF51</accession>
<evidence type="ECO:0000313" key="1">
    <source>
        <dbReference type="EMBL" id="KAH1122638.1"/>
    </source>
</evidence>
<gene>
    <name evidence="1" type="ORF">J1N35_005798</name>
</gene>
<sequence>MTLGVKISKMGSDLSLRAQSRRVLAMNSIWLHEEGEGKLGGNCEDNRVLGNRQWDVENKMRNQMERGQRSCSFANGIEVGSEGGLPRDERGMELFRRALEECQLIDVGFSGKWFIWERSNLPETNIQERLDRGAANAKWISMFPEIGERGKYEHLLSGIDHCVYEDNRKLTAQYTKEEIREAMFEMGPIKAP</sequence>
<keyword evidence="2" id="KW-1185">Reference proteome</keyword>
<dbReference type="EMBL" id="JAIQCV010000002">
    <property type="protein sequence ID" value="KAH1122638.1"/>
    <property type="molecule type" value="Genomic_DNA"/>
</dbReference>
<evidence type="ECO:0000313" key="2">
    <source>
        <dbReference type="Proteomes" id="UP000828251"/>
    </source>
</evidence>
<dbReference type="PANTHER" id="PTHR33710:SF62">
    <property type="entry name" value="DUF4283 DOMAIN PROTEIN"/>
    <property type="match status" value="1"/>
</dbReference>
<name>A0A9D3WF51_9ROSI</name>
<dbReference type="AlphaFoldDB" id="A0A9D3WF51"/>
<comment type="caution">
    <text evidence="1">The sequence shown here is derived from an EMBL/GenBank/DDBJ whole genome shotgun (WGS) entry which is preliminary data.</text>
</comment>
<dbReference type="OrthoDB" id="1935929at2759"/>
<protein>
    <submittedName>
        <fullName evidence="1">Uncharacterized protein</fullName>
    </submittedName>
</protein>
<reference evidence="1 2" key="1">
    <citation type="journal article" date="2021" name="Plant Biotechnol. J.">
        <title>Multi-omics assisted identification of the key and species-specific regulatory components of drought-tolerant mechanisms in Gossypium stocksii.</title>
        <authorList>
            <person name="Yu D."/>
            <person name="Ke L."/>
            <person name="Zhang D."/>
            <person name="Wu Y."/>
            <person name="Sun Y."/>
            <person name="Mei J."/>
            <person name="Sun J."/>
            <person name="Sun Y."/>
        </authorList>
    </citation>
    <scope>NUCLEOTIDE SEQUENCE [LARGE SCALE GENOMIC DNA]</scope>
    <source>
        <strain evidence="2">cv. E1</strain>
        <tissue evidence="1">Leaf</tissue>
    </source>
</reference>
<dbReference type="PANTHER" id="PTHR33710">
    <property type="entry name" value="BNAC02G09200D PROTEIN"/>
    <property type="match status" value="1"/>
</dbReference>
<proteinExistence type="predicted"/>
<dbReference type="Proteomes" id="UP000828251">
    <property type="component" value="Unassembled WGS sequence"/>
</dbReference>
<organism evidence="1 2">
    <name type="scientific">Gossypium stocksii</name>
    <dbReference type="NCBI Taxonomy" id="47602"/>
    <lineage>
        <taxon>Eukaryota</taxon>
        <taxon>Viridiplantae</taxon>
        <taxon>Streptophyta</taxon>
        <taxon>Embryophyta</taxon>
        <taxon>Tracheophyta</taxon>
        <taxon>Spermatophyta</taxon>
        <taxon>Magnoliopsida</taxon>
        <taxon>eudicotyledons</taxon>
        <taxon>Gunneridae</taxon>
        <taxon>Pentapetalae</taxon>
        <taxon>rosids</taxon>
        <taxon>malvids</taxon>
        <taxon>Malvales</taxon>
        <taxon>Malvaceae</taxon>
        <taxon>Malvoideae</taxon>
        <taxon>Gossypium</taxon>
    </lineage>
</organism>